<sequence>MTPRTMTPKAPAAPPPAAKRPRRRGQGTDPAVGRRADVIGKLTVAALVLAVWELSVRLWLPDYLPTPSGVAGAARPTLTSPEFSTALGETLGGVVLGLLIGCVAGTGLGLAVGRVAWLRHLTSPYVSGLYAMPMLAIVPMATIWLGYSGETRLAVIALSAFLPCVVSTGDGARNVPLQLSELAQMLRLSRPRVVVDVLLPATLPFVVAGVQVAVGRALVGAVAVEFLASLPGLGTFILTNARSFDQDAAFVAVLVLAVLGIAARTGTEAALRRLAPWHLHVNR</sequence>
<evidence type="ECO:0000313" key="10">
    <source>
        <dbReference type="EMBL" id="AQU68837.1"/>
    </source>
</evidence>
<evidence type="ECO:0000256" key="2">
    <source>
        <dbReference type="ARBA" id="ARBA00022448"/>
    </source>
</evidence>
<dbReference type="PROSITE" id="PS50928">
    <property type="entry name" value="ABC_TM1"/>
    <property type="match status" value="1"/>
</dbReference>
<evidence type="ECO:0000313" key="11">
    <source>
        <dbReference type="Proteomes" id="UP000189677"/>
    </source>
</evidence>
<comment type="subcellular location">
    <subcellularLocation>
        <location evidence="1 7">Cell membrane</location>
        <topology evidence="1 7">Multi-pass membrane protein</topology>
    </subcellularLocation>
</comment>
<feature type="transmembrane region" description="Helical" evidence="7">
    <location>
        <begin position="42"/>
        <end position="60"/>
    </location>
</feature>
<evidence type="ECO:0000256" key="8">
    <source>
        <dbReference type="SAM" id="MobiDB-lite"/>
    </source>
</evidence>
<accession>A0A1U9QXD4</accession>
<dbReference type="InterPro" id="IPR000515">
    <property type="entry name" value="MetI-like"/>
</dbReference>
<feature type="transmembrane region" description="Helical" evidence="7">
    <location>
        <begin position="220"/>
        <end position="241"/>
    </location>
</feature>
<proteinExistence type="inferred from homology"/>
<dbReference type="Pfam" id="PF00528">
    <property type="entry name" value="BPD_transp_1"/>
    <property type="match status" value="1"/>
</dbReference>
<evidence type="ECO:0000259" key="9">
    <source>
        <dbReference type="PROSITE" id="PS50928"/>
    </source>
</evidence>
<protein>
    <recommendedName>
        <fullName evidence="9">ABC transmembrane type-1 domain-containing protein</fullName>
    </recommendedName>
</protein>
<comment type="similarity">
    <text evidence="7">Belongs to the binding-protein-dependent transport system permease family.</text>
</comment>
<evidence type="ECO:0000256" key="4">
    <source>
        <dbReference type="ARBA" id="ARBA00022692"/>
    </source>
</evidence>
<feature type="transmembrane region" description="Helical" evidence="7">
    <location>
        <begin position="153"/>
        <end position="172"/>
    </location>
</feature>
<keyword evidence="4 7" id="KW-0812">Transmembrane</keyword>
<feature type="domain" description="ABC transmembrane type-1" evidence="9">
    <location>
        <begin position="87"/>
        <end position="267"/>
    </location>
</feature>
<dbReference type="Proteomes" id="UP000189677">
    <property type="component" value="Chromosome"/>
</dbReference>
<keyword evidence="5 7" id="KW-1133">Transmembrane helix</keyword>
<dbReference type="EMBL" id="CP018047">
    <property type="protein sequence ID" value="AQU68837.1"/>
    <property type="molecule type" value="Genomic_DNA"/>
</dbReference>
<dbReference type="AlphaFoldDB" id="A0A1U9QXD4"/>
<feature type="compositionally biased region" description="Low complexity" evidence="8">
    <location>
        <begin position="1"/>
        <end position="10"/>
    </location>
</feature>
<evidence type="ECO:0000256" key="1">
    <source>
        <dbReference type="ARBA" id="ARBA00004651"/>
    </source>
</evidence>
<organism evidence="10 11">
    <name type="scientific">Streptomyces niveus</name>
    <name type="common">Streptomyces spheroides</name>
    <dbReference type="NCBI Taxonomy" id="193462"/>
    <lineage>
        <taxon>Bacteria</taxon>
        <taxon>Bacillati</taxon>
        <taxon>Actinomycetota</taxon>
        <taxon>Actinomycetes</taxon>
        <taxon>Kitasatosporales</taxon>
        <taxon>Streptomycetaceae</taxon>
        <taxon>Streptomyces</taxon>
    </lineage>
</organism>
<dbReference type="OrthoDB" id="9799271at2"/>
<evidence type="ECO:0000256" key="5">
    <source>
        <dbReference type="ARBA" id="ARBA00022989"/>
    </source>
</evidence>
<evidence type="ECO:0000256" key="7">
    <source>
        <dbReference type="RuleBase" id="RU363032"/>
    </source>
</evidence>
<dbReference type="InterPro" id="IPR035906">
    <property type="entry name" value="MetI-like_sf"/>
</dbReference>
<dbReference type="PANTHER" id="PTHR30151">
    <property type="entry name" value="ALKANE SULFONATE ABC TRANSPORTER-RELATED, MEMBRANE SUBUNIT"/>
    <property type="match status" value="1"/>
</dbReference>
<dbReference type="Gene3D" id="1.10.3720.10">
    <property type="entry name" value="MetI-like"/>
    <property type="match status" value="1"/>
</dbReference>
<keyword evidence="6 7" id="KW-0472">Membrane</keyword>
<dbReference type="SUPFAM" id="SSF161098">
    <property type="entry name" value="MetI-like"/>
    <property type="match status" value="1"/>
</dbReference>
<evidence type="ECO:0000256" key="3">
    <source>
        <dbReference type="ARBA" id="ARBA00022475"/>
    </source>
</evidence>
<dbReference type="RefSeq" id="WP_078077461.1">
    <property type="nucleotide sequence ID" value="NZ_CP018047.1"/>
</dbReference>
<dbReference type="GO" id="GO:0005886">
    <property type="term" value="C:plasma membrane"/>
    <property type="evidence" value="ECO:0007669"/>
    <property type="project" value="UniProtKB-SubCell"/>
</dbReference>
<dbReference type="GO" id="GO:0055085">
    <property type="term" value="P:transmembrane transport"/>
    <property type="evidence" value="ECO:0007669"/>
    <property type="project" value="InterPro"/>
</dbReference>
<dbReference type="KEGG" id="snw:BBN63_24205"/>
<dbReference type="PANTHER" id="PTHR30151:SF41">
    <property type="entry name" value="ABC TRANSPORTER PERMEASE PROTEIN"/>
    <property type="match status" value="1"/>
</dbReference>
<keyword evidence="11" id="KW-1185">Reference proteome</keyword>
<keyword evidence="3" id="KW-1003">Cell membrane</keyword>
<name>A0A1U9QXD4_STRNV</name>
<evidence type="ECO:0000256" key="6">
    <source>
        <dbReference type="ARBA" id="ARBA00023136"/>
    </source>
</evidence>
<dbReference type="CDD" id="cd06261">
    <property type="entry name" value="TM_PBP2"/>
    <property type="match status" value="1"/>
</dbReference>
<feature type="region of interest" description="Disordered" evidence="8">
    <location>
        <begin position="1"/>
        <end position="32"/>
    </location>
</feature>
<keyword evidence="2 7" id="KW-0813">Transport</keyword>
<feature type="transmembrane region" description="Helical" evidence="7">
    <location>
        <begin position="193"/>
        <end position="214"/>
    </location>
</feature>
<feature type="transmembrane region" description="Helical" evidence="7">
    <location>
        <begin position="248"/>
        <end position="267"/>
    </location>
</feature>
<feature type="transmembrane region" description="Helical" evidence="7">
    <location>
        <begin position="91"/>
        <end position="117"/>
    </location>
</feature>
<gene>
    <name evidence="10" type="ORF">BBN63_24205</name>
</gene>
<reference evidence="10 11" key="1">
    <citation type="submission" date="2016-11" db="EMBL/GenBank/DDBJ databases">
        <title>Complete genome sequence of Streptomyces niveus SCSIO 3406.</title>
        <authorList>
            <person name="Zhu Q."/>
            <person name="Cheng W."/>
            <person name="Song Y."/>
            <person name="Li Q."/>
            <person name="Ju J."/>
        </authorList>
    </citation>
    <scope>NUCLEOTIDE SEQUENCE [LARGE SCALE GENOMIC DNA]</scope>
    <source>
        <strain evidence="10 11">SCSIO 3406</strain>
    </source>
</reference>
<feature type="transmembrane region" description="Helical" evidence="7">
    <location>
        <begin position="129"/>
        <end position="147"/>
    </location>
</feature>